<dbReference type="PANTHER" id="PTHR37689">
    <property type="entry name" value="PROTEIN FDHE"/>
    <property type="match status" value="1"/>
</dbReference>
<dbReference type="NCBIfam" id="TIGR01562">
    <property type="entry name" value="FdhE"/>
    <property type="match status" value="1"/>
</dbReference>
<reference evidence="6" key="1">
    <citation type="journal article" date="2014" name="Int. J. Syst. Evol. Microbiol.">
        <title>Complete genome sequence of Corynebacterium casei LMG S-19264T (=DSM 44701T), isolated from a smear-ripened cheese.</title>
        <authorList>
            <consortium name="US DOE Joint Genome Institute (JGI-PGF)"/>
            <person name="Walter F."/>
            <person name="Albersmeier A."/>
            <person name="Kalinowski J."/>
            <person name="Ruckert C."/>
        </authorList>
    </citation>
    <scope>NUCLEOTIDE SEQUENCE</scope>
    <source>
        <strain evidence="6">KCTC 42249</strain>
    </source>
</reference>
<accession>A0A8J3DKV0</accession>
<keyword evidence="1 2" id="KW-0963">Cytoplasm</keyword>
<dbReference type="Pfam" id="PF24860">
    <property type="entry name" value="FdhE_C"/>
    <property type="match status" value="1"/>
</dbReference>
<evidence type="ECO:0000256" key="1">
    <source>
        <dbReference type="ARBA" id="ARBA00022490"/>
    </source>
</evidence>
<dbReference type="GO" id="GO:0005829">
    <property type="term" value="C:cytosol"/>
    <property type="evidence" value="ECO:0007669"/>
    <property type="project" value="TreeGrafter"/>
</dbReference>
<evidence type="ECO:0000313" key="7">
    <source>
        <dbReference type="Proteomes" id="UP000630142"/>
    </source>
</evidence>
<dbReference type="RefSeq" id="WP_189500939.1">
    <property type="nucleotide sequence ID" value="NZ_BMZQ01000001.1"/>
</dbReference>
<evidence type="ECO:0000259" key="4">
    <source>
        <dbReference type="Pfam" id="PF24859"/>
    </source>
</evidence>
<feature type="domain" description="FdhE N-terminal" evidence="3">
    <location>
        <begin position="20"/>
        <end position="182"/>
    </location>
</feature>
<dbReference type="Pfam" id="PF24859">
    <property type="entry name" value="FdhE_central"/>
    <property type="match status" value="1"/>
</dbReference>
<dbReference type="InterPro" id="IPR006452">
    <property type="entry name" value="Formate_DH_accessory"/>
</dbReference>
<dbReference type="Proteomes" id="UP000630142">
    <property type="component" value="Unassembled WGS sequence"/>
</dbReference>
<dbReference type="PIRSF" id="PIRSF018296">
    <property type="entry name" value="Format_dh_formtn"/>
    <property type="match status" value="1"/>
</dbReference>
<dbReference type="InterPro" id="IPR056774">
    <property type="entry name" value="FdhE_N"/>
</dbReference>
<organism evidence="6 7">
    <name type="scientific">Tianweitania populi</name>
    <dbReference type="NCBI Taxonomy" id="1607949"/>
    <lineage>
        <taxon>Bacteria</taxon>
        <taxon>Pseudomonadati</taxon>
        <taxon>Pseudomonadota</taxon>
        <taxon>Alphaproteobacteria</taxon>
        <taxon>Hyphomicrobiales</taxon>
        <taxon>Phyllobacteriaceae</taxon>
        <taxon>Tianweitania</taxon>
    </lineage>
</organism>
<dbReference type="InterPro" id="IPR024064">
    <property type="entry name" value="FdhE-like_sf"/>
</dbReference>
<evidence type="ECO:0000256" key="2">
    <source>
        <dbReference type="HAMAP-Rule" id="MF_00611"/>
    </source>
</evidence>
<dbReference type="SUPFAM" id="SSF144020">
    <property type="entry name" value="FdhE-like"/>
    <property type="match status" value="1"/>
</dbReference>
<name>A0A8J3DKV0_9HYPH</name>
<feature type="domain" description="FdhE central" evidence="4">
    <location>
        <begin position="186"/>
        <end position="224"/>
    </location>
</feature>
<dbReference type="Pfam" id="PF04216">
    <property type="entry name" value="FdhE_N"/>
    <property type="match status" value="1"/>
</dbReference>
<comment type="similarity">
    <text evidence="2">Belongs to the FdhE family.</text>
</comment>
<dbReference type="GO" id="GO:0008199">
    <property type="term" value="F:ferric iron binding"/>
    <property type="evidence" value="ECO:0007669"/>
    <property type="project" value="TreeGrafter"/>
</dbReference>
<dbReference type="Gene3D" id="3.90.1670.10">
    <property type="entry name" value="FdhE-like domain"/>
    <property type="match status" value="1"/>
</dbReference>
<proteinExistence type="inferred from homology"/>
<comment type="subcellular location">
    <subcellularLocation>
        <location evidence="2">Cytoplasm</location>
    </subcellularLocation>
</comment>
<comment type="caution">
    <text evidence="6">The sequence shown here is derived from an EMBL/GenBank/DDBJ whole genome shotgun (WGS) entry which is preliminary data.</text>
</comment>
<reference evidence="6" key="2">
    <citation type="submission" date="2020-09" db="EMBL/GenBank/DDBJ databases">
        <authorList>
            <person name="Sun Q."/>
            <person name="Kim S."/>
        </authorList>
    </citation>
    <scope>NUCLEOTIDE SEQUENCE</scope>
    <source>
        <strain evidence="6">KCTC 42249</strain>
    </source>
</reference>
<dbReference type="InterPro" id="IPR056797">
    <property type="entry name" value="FdhE_central"/>
</dbReference>
<dbReference type="CDD" id="cd16341">
    <property type="entry name" value="FdhE"/>
    <property type="match status" value="1"/>
</dbReference>
<comment type="function">
    <text evidence="2">Necessary for formate dehydrogenase activity.</text>
</comment>
<protein>
    <recommendedName>
        <fullName evidence="2">Protein FdhE homolog</fullName>
    </recommendedName>
</protein>
<dbReference type="HAMAP" id="MF_00611">
    <property type="entry name" value="FdeH"/>
    <property type="match status" value="1"/>
</dbReference>
<evidence type="ECO:0000259" key="3">
    <source>
        <dbReference type="Pfam" id="PF04216"/>
    </source>
</evidence>
<dbReference type="EMBL" id="BMZQ01000001">
    <property type="protein sequence ID" value="GHD05475.1"/>
    <property type="molecule type" value="Genomic_DNA"/>
</dbReference>
<dbReference type="GO" id="GO:0051604">
    <property type="term" value="P:protein maturation"/>
    <property type="evidence" value="ECO:0007669"/>
    <property type="project" value="TreeGrafter"/>
</dbReference>
<evidence type="ECO:0000259" key="5">
    <source>
        <dbReference type="Pfam" id="PF24860"/>
    </source>
</evidence>
<sequence length="306" mass="32807">MTTSPIQPDPSAIGGIPKAPLAFMPNTARLFKERAVRFERLAEGSRLAPYLTFLAGLTRIQSELVEALPPLDPISNEQVERARNAAMPPLDRSAIGQSAVFRETLKQFLDRAEALDKPAAAAEALAQVQLADEATLEWMVENIAADNLPIEALAQHLYVAAATQIHAARLASGLDAAKLVPIQVGVCPTCGGKPIASMVIGFQGAEGTRYAGCSCCGTLWNEVRVKCLACGSTKGIGYRAVESGTEEATVKAEVCDTCHSWVKILYQNKNPSLEIVADDVASLGLDLLMKDTEYKRAGFNPFLMGY</sequence>
<dbReference type="InterPro" id="IPR056796">
    <property type="entry name" value="FdhE_C"/>
</dbReference>
<evidence type="ECO:0000313" key="6">
    <source>
        <dbReference type="EMBL" id="GHD05475.1"/>
    </source>
</evidence>
<feature type="domain" description="FdhE C-terminal" evidence="5">
    <location>
        <begin position="225"/>
        <end position="303"/>
    </location>
</feature>
<dbReference type="AlphaFoldDB" id="A0A8J3DKV0"/>
<dbReference type="PANTHER" id="PTHR37689:SF1">
    <property type="entry name" value="PROTEIN FDHE"/>
    <property type="match status" value="1"/>
</dbReference>
<keyword evidence="7" id="KW-1185">Reference proteome</keyword>
<gene>
    <name evidence="2 6" type="primary">fdhE</name>
    <name evidence="6" type="ORF">GCM10016234_01540</name>
</gene>